<keyword evidence="1" id="KW-1133">Transmembrane helix</keyword>
<name>A0A0A2T9A5_9BACI</name>
<dbReference type="STRING" id="1385514.N782_01870"/>
<feature type="domain" description="Peptidase C39-like" evidence="2">
    <location>
        <begin position="104"/>
        <end position="268"/>
    </location>
</feature>
<protein>
    <recommendedName>
        <fullName evidence="2">Peptidase C39-like domain-containing protein</fullName>
    </recommendedName>
</protein>
<dbReference type="Pfam" id="PF13529">
    <property type="entry name" value="Peptidase_C39_2"/>
    <property type="match status" value="1"/>
</dbReference>
<reference evidence="3 4" key="1">
    <citation type="journal article" date="2015" name="Stand. Genomic Sci.">
        <title>High quality draft genome sequence of the moderately halophilic bacterium Pontibacillus yanchengensis Y32(T) and comparison among Pontibacillus genomes.</title>
        <authorList>
            <person name="Huang J."/>
            <person name="Qiao Z.X."/>
            <person name="Tang J.W."/>
            <person name="Wang G."/>
        </authorList>
    </citation>
    <scope>NUCLEOTIDE SEQUENCE [LARGE SCALE GENOMIC DNA]</scope>
    <source>
        <strain evidence="3 4">Y32</strain>
    </source>
</reference>
<dbReference type="EMBL" id="AVBF01000092">
    <property type="protein sequence ID" value="KGP70988.1"/>
    <property type="molecule type" value="Genomic_DNA"/>
</dbReference>
<sequence>MLETLTISTILMSVLLIVLSLFQSVQQSFKKLLKWYSLLFMVSSIALGTIAMQQNQYQWMSTVKNWFSSNQAHVTANSLSAEELEPIVPLIDQYHLAEKVQLSAPTSNQYPELPRGCEVTSLSMLLQYHDIDVDKMTLAKQVPKDTTPYSEKDGEISFGNPNKGFVGNMYNLSKPGYGVYHGPIANLTAQYVDAERVNDFSGGSFFQILEQLNEKRPVWVITNTTYKKLSEDYFETWKTPQGPKRITMKEHSVLVTGYDSQSIYFNDPISGQKKKAPISDFREAWVQMGKQAISIK</sequence>
<dbReference type="PIRSF" id="PIRSF032442">
    <property type="entry name" value="UCP032442"/>
    <property type="match status" value="1"/>
</dbReference>
<evidence type="ECO:0000256" key="1">
    <source>
        <dbReference type="SAM" id="Phobius"/>
    </source>
</evidence>
<dbReference type="Gene3D" id="3.90.70.10">
    <property type="entry name" value="Cysteine proteinases"/>
    <property type="match status" value="1"/>
</dbReference>
<evidence type="ECO:0000313" key="4">
    <source>
        <dbReference type="Proteomes" id="UP000030147"/>
    </source>
</evidence>
<dbReference type="InterPro" id="IPR039563">
    <property type="entry name" value="Peptidase_C39_single_dom"/>
</dbReference>
<evidence type="ECO:0000313" key="3">
    <source>
        <dbReference type="EMBL" id="KGP70988.1"/>
    </source>
</evidence>
<dbReference type="eggNOG" id="COG4990">
    <property type="taxonomic scope" value="Bacteria"/>
</dbReference>
<proteinExistence type="predicted"/>
<dbReference type="InterPro" id="IPR039564">
    <property type="entry name" value="Peptidase_C39-like"/>
</dbReference>
<keyword evidence="1" id="KW-0812">Transmembrane</keyword>
<feature type="transmembrane region" description="Helical" evidence="1">
    <location>
        <begin position="6"/>
        <end position="25"/>
    </location>
</feature>
<organism evidence="3 4">
    <name type="scientific">Pontibacillus yanchengensis Y32</name>
    <dbReference type="NCBI Taxonomy" id="1385514"/>
    <lineage>
        <taxon>Bacteria</taxon>
        <taxon>Bacillati</taxon>
        <taxon>Bacillota</taxon>
        <taxon>Bacilli</taxon>
        <taxon>Bacillales</taxon>
        <taxon>Bacillaceae</taxon>
        <taxon>Pontibacillus</taxon>
    </lineage>
</organism>
<dbReference type="Proteomes" id="UP000030147">
    <property type="component" value="Unassembled WGS sequence"/>
</dbReference>
<keyword evidence="4" id="KW-1185">Reference proteome</keyword>
<dbReference type="PANTHER" id="PTHR37806">
    <property type="entry name" value="LMO0724 PROTEIN"/>
    <property type="match status" value="1"/>
</dbReference>
<dbReference type="AlphaFoldDB" id="A0A0A2T9A5"/>
<accession>A0A0A2T9A5</accession>
<gene>
    <name evidence="3" type="ORF">N782_01870</name>
</gene>
<evidence type="ECO:0000259" key="2">
    <source>
        <dbReference type="Pfam" id="PF13529"/>
    </source>
</evidence>
<feature type="transmembrane region" description="Helical" evidence="1">
    <location>
        <begin position="32"/>
        <end position="52"/>
    </location>
</feature>
<dbReference type="PANTHER" id="PTHR37806:SF1">
    <property type="entry name" value="PEPTIDASE C39-LIKE DOMAIN-CONTAINING PROTEIN"/>
    <property type="match status" value="1"/>
</dbReference>
<dbReference type="RefSeq" id="WP_052111453.1">
    <property type="nucleotide sequence ID" value="NZ_AVBF01000092.1"/>
</dbReference>
<comment type="caution">
    <text evidence="3">The sequence shown here is derived from an EMBL/GenBank/DDBJ whole genome shotgun (WGS) entry which is preliminary data.</text>
</comment>
<keyword evidence="1" id="KW-0472">Membrane</keyword>
<dbReference type="CDD" id="cd02549">
    <property type="entry name" value="Peptidase_C39A"/>
    <property type="match status" value="1"/>
</dbReference>
<dbReference type="InterPro" id="IPR016997">
    <property type="entry name" value="UCP032442"/>
</dbReference>